<accession>A0A1G9R343</accession>
<proteinExistence type="predicted"/>
<evidence type="ECO:0008006" key="3">
    <source>
        <dbReference type="Google" id="ProtNLM"/>
    </source>
</evidence>
<evidence type="ECO:0000313" key="1">
    <source>
        <dbReference type="EMBL" id="SDM17664.1"/>
    </source>
</evidence>
<dbReference type="Proteomes" id="UP000199226">
    <property type="component" value="Unassembled WGS sequence"/>
</dbReference>
<organism evidence="1 2">
    <name type="scientific">Daejeonella rubra</name>
    <dbReference type="NCBI Taxonomy" id="990371"/>
    <lineage>
        <taxon>Bacteria</taxon>
        <taxon>Pseudomonadati</taxon>
        <taxon>Bacteroidota</taxon>
        <taxon>Sphingobacteriia</taxon>
        <taxon>Sphingobacteriales</taxon>
        <taxon>Sphingobacteriaceae</taxon>
        <taxon>Daejeonella</taxon>
    </lineage>
</organism>
<sequence>MKLNNLFHIFIFFFLVLSSCSQEKPKDSTTNDLLIGLSADSAEVVLSRVPSFIIDEFRADSLDNIQWVNFFAVYKDTTDQEMRDFQPALEGTYTIAEGTVRFKPETEFNPGIPYFARCYTKMLLRKPEDIISTRKIFTTGDFIEFKFSTDK</sequence>
<protein>
    <recommendedName>
        <fullName evidence="3">Lipoprotein</fullName>
    </recommendedName>
</protein>
<dbReference type="RefSeq" id="WP_090702575.1">
    <property type="nucleotide sequence ID" value="NZ_FNHH01000007.1"/>
</dbReference>
<dbReference type="AlphaFoldDB" id="A0A1G9R343"/>
<evidence type="ECO:0000313" key="2">
    <source>
        <dbReference type="Proteomes" id="UP000199226"/>
    </source>
</evidence>
<dbReference type="STRING" id="990371.SAMN05421813_10774"/>
<keyword evidence="2" id="KW-1185">Reference proteome</keyword>
<reference evidence="2" key="1">
    <citation type="submission" date="2016-10" db="EMBL/GenBank/DDBJ databases">
        <authorList>
            <person name="Varghese N."/>
            <person name="Submissions S."/>
        </authorList>
    </citation>
    <scope>NUCLEOTIDE SEQUENCE [LARGE SCALE GENOMIC DNA]</scope>
    <source>
        <strain evidence="2">DSM 24536</strain>
    </source>
</reference>
<name>A0A1G9R343_9SPHI</name>
<dbReference type="EMBL" id="FNHH01000007">
    <property type="protein sequence ID" value="SDM17664.1"/>
    <property type="molecule type" value="Genomic_DNA"/>
</dbReference>
<dbReference type="OrthoDB" id="771797at2"/>
<dbReference type="PROSITE" id="PS51257">
    <property type="entry name" value="PROKAR_LIPOPROTEIN"/>
    <property type="match status" value="1"/>
</dbReference>
<gene>
    <name evidence="1" type="ORF">SAMN05421813_10774</name>
</gene>